<gene>
    <name evidence="3" type="ORF">SAMN05421747_11290</name>
</gene>
<proteinExistence type="predicted"/>
<evidence type="ECO:0000259" key="2">
    <source>
        <dbReference type="Pfam" id="PF08028"/>
    </source>
</evidence>
<dbReference type="AlphaFoldDB" id="A0A1I1JK64"/>
<dbReference type="PIRSF" id="PIRSF016578">
    <property type="entry name" value="HsaA"/>
    <property type="match status" value="1"/>
</dbReference>
<name>A0A1I1JK64_9SPHI</name>
<dbReference type="Gene3D" id="1.10.540.10">
    <property type="entry name" value="Acyl-CoA dehydrogenase/oxidase, N-terminal domain"/>
    <property type="match status" value="1"/>
</dbReference>
<organism evidence="3 4">
    <name type="scientific">Parapedobacter composti</name>
    <dbReference type="NCBI Taxonomy" id="623281"/>
    <lineage>
        <taxon>Bacteria</taxon>
        <taxon>Pseudomonadati</taxon>
        <taxon>Bacteroidota</taxon>
        <taxon>Sphingobacteriia</taxon>
        <taxon>Sphingobacteriales</taxon>
        <taxon>Sphingobacteriaceae</taxon>
        <taxon>Parapedobacter</taxon>
    </lineage>
</organism>
<evidence type="ECO:0000313" key="4">
    <source>
        <dbReference type="Proteomes" id="UP000199577"/>
    </source>
</evidence>
<dbReference type="Gene3D" id="1.20.140.10">
    <property type="entry name" value="Butyryl-CoA Dehydrogenase, subunit A, domain 3"/>
    <property type="match status" value="1"/>
</dbReference>
<evidence type="ECO:0000256" key="1">
    <source>
        <dbReference type="ARBA" id="ARBA00023002"/>
    </source>
</evidence>
<dbReference type="Gene3D" id="2.40.110.10">
    <property type="entry name" value="Butyryl-CoA Dehydrogenase, subunit A, domain 2"/>
    <property type="match status" value="1"/>
</dbReference>
<reference evidence="3 4" key="1">
    <citation type="submission" date="2016-10" db="EMBL/GenBank/DDBJ databases">
        <authorList>
            <person name="de Groot N.N."/>
        </authorList>
    </citation>
    <scope>NUCLEOTIDE SEQUENCE [LARGE SCALE GENOMIC DNA]</scope>
    <source>
        <strain evidence="3 4">DSM 22900</strain>
    </source>
</reference>
<keyword evidence="4" id="KW-1185">Reference proteome</keyword>
<keyword evidence="1" id="KW-0560">Oxidoreductase</keyword>
<dbReference type="Proteomes" id="UP000199577">
    <property type="component" value="Unassembled WGS sequence"/>
</dbReference>
<dbReference type="InterPro" id="IPR046373">
    <property type="entry name" value="Acyl-CoA_Oxase/DH_mid-dom_sf"/>
</dbReference>
<protein>
    <submittedName>
        <fullName evidence="3">Acyl-CoA dehydrogenase</fullName>
    </submittedName>
</protein>
<dbReference type="InterPro" id="IPR013107">
    <property type="entry name" value="Acyl-CoA_DH_C"/>
</dbReference>
<feature type="domain" description="Acyl-CoA dehydrogenase C-terminal" evidence="2">
    <location>
        <begin position="227"/>
        <end position="351"/>
    </location>
</feature>
<dbReference type="OrthoDB" id="1170793at2"/>
<evidence type="ECO:0000313" key="3">
    <source>
        <dbReference type="EMBL" id="SFC48947.1"/>
    </source>
</evidence>
<dbReference type="RefSeq" id="WP_090974055.1">
    <property type="nucleotide sequence ID" value="NZ_FOLL01000012.1"/>
</dbReference>
<dbReference type="InterPro" id="IPR037069">
    <property type="entry name" value="AcylCoA_DH/ox_N_sf"/>
</dbReference>
<sequence length="352" mass="39011">MTVPPHIQAELRHEAVKAEELGRLTDKQLSVIYNNRWFKLFVPKEFGGLALSIPEGVRLEEELARIDGSLGWTVTLCAGANLFAGFLPPAVAQTLFGDQKICFGGSGQAAGHAEAEAGGYRITGKWRYATGAPHLTHFTANCVIEREGKPLLDEQGNTLVKSFFMPKAGVRVVEDWNTFGLKATASHSFDVDGVWVADTHSFVIRPEYAEFPDPVYRYPFLQFAEVTLAVNTLGMARHFMECFVALTEGKLQNSHSEKIRGLFQIAGTRLKQSKRLFYDALEASWDGLLQYGTIPQEQLTAVSHASRSLVEVARQQVVLLYPYSGIEGAAVTSEINRSLRDIFTASQHSLFR</sequence>
<dbReference type="Pfam" id="PF08028">
    <property type="entry name" value="Acyl-CoA_dh_2"/>
    <property type="match status" value="1"/>
</dbReference>
<dbReference type="SUPFAM" id="SSF56645">
    <property type="entry name" value="Acyl-CoA dehydrogenase NM domain-like"/>
    <property type="match status" value="1"/>
</dbReference>
<dbReference type="InterPro" id="IPR009100">
    <property type="entry name" value="AcylCoA_DH/oxidase_NM_dom_sf"/>
</dbReference>
<dbReference type="EMBL" id="FOLL01000012">
    <property type="protein sequence ID" value="SFC48947.1"/>
    <property type="molecule type" value="Genomic_DNA"/>
</dbReference>
<dbReference type="GO" id="GO:0050660">
    <property type="term" value="F:flavin adenine dinucleotide binding"/>
    <property type="evidence" value="ECO:0007669"/>
    <property type="project" value="InterPro"/>
</dbReference>
<accession>A0A1I1JK64</accession>
<dbReference type="STRING" id="623281.SAMN05421747_11290"/>
<dbReference type="GO" id="GO:0016627">
    <property type="term" value="F:oxidoreductase activity, acting on the CH-CH group of donors"/>
    <property type="evidence" value="ECO:0007669"/>
    <property type="project" value="InterPro"/>
</dbReference>